<sequence>MIKLTLTEFLPRLKGVTKGSGNQYYAKCPAHEDQHASLSVSEGDDGRILLNCHVGCTPQEIVSKLGLTINDLFSDDRTAPASKPEIVARYNYTDIDGNLLNQKTRFSDKSFSWSHKENGKWTRGHKGNPVLYNLPALKSSGTVYVVEGEKDVETMKRNELISVCGAHGAGSGKWLPQYTEALKGRNVIVIPDNDTQGKNFAVETCNALAGHAASVKMIDLTDEWIGLPEKGDISDVFQMGKPEDVLIKLEALVTVTKEWEPPQTQEPAEHVRKAKAASEFGEDNTKFLWYPYIPIGDYTVMMADGGTGKTILCCGIIASISSGRPLPGEVFSEEGRNALIISGEDSGEILKSRLKKSGADLDKVFILDRIGSEGMSISERYEEFEATFLQYKPALTVLDPWHCFLGANVDISRINSLRPILQKLSNLCKKCDCAMILISHVNKREQGANANNAAMGSADLINAARSAFRVIFDETDDDCRIMVHTKSNYASYGQSVKYRIVDGGVEWAGFSDITRQTLELAARRKSTPGEIMQIAEGKDVVTSALVEALESSANQFVPTRFSYDEFKKLHGDLIFGGLQPKRALDGVKERLADDGFFLRTGIRVKDKGKPVNGFLIQQINTVEPEQVDISV</sequence>
<proteinExistence type="predicted"/>
<gene>
    <name evidence="1" type="ORF">DWY99_08380</name>
</gene>
<evidence type="ECO:0008006" key="3">
    <source>
        <dbReference type="Google" id="ProtNLM"/>
    </source>
</evidence>
<dbReference type="CDD" id="cd00188">
    <property type="entry name" value="TOPRIM"/>
    <property type="match status" value="1"/>
</dbReference>
<protein>
    <recommendedName>
        <fullName evidence="3">Toprim domain-containing protein</fullName>
    </recommendedName>
</protein>
<dbReference type="SUPFAM" id="SSF56731">
    <property type="entry name" value="DNA primase core"/>
    <property type="match status" value="1"/>
</dbReference>
<dbReference type="SUPFAM" id="SSF52540">
    <property type="entry name" value="P-loop containing nucleoside triphosphate hydrolases"/>
    <property type="match status" value="1"/>
</dbReference>
<dbReference type="Proteomes" id="UP000284751">
    <property type="component" value="Unassembled WGS sequence"/>
</dbReference>
<comment type="caution">
    <text evidence="1">The sequence shown here is derived from an EMBL/GenBank/DDBJ whole genome shotgun (WGS) entry which is preliminary data.</text>
</comment>
<evidence type="ECO:0000313" key="1">
    <source>
        <dbReference type="EMBL" id="RGQ40201.1"/>
    </source>
</evidence>
<dbReference type="Gene3D" id="3.40.1360.10">
    <property type="match status" value="1"/>
</dbReference>
<name>A0A412AWY3_9FIRM</name>
<dbReference type="InterPro" id="IPR027417">
    <property type="entry name" value="P-loop_NTPase"/>
</dbReference>
<accession>A0A412AWY3</accession>
<organism evidence="1 2">
    <name type="scientific">[Clostridium] leptum</name>
    <dbReference type="NCBI Taxonomy" id="1535"/>
    <lineage>
        <taxon>Bacteria</taxon>
        <taxon>Bacillati</taxon>
        <taxon>Bacillota</taxon>
        <taxon>Clostridia</taxon>
        <taxon>Eubacteriales</taxon>
        <taxon>Oscillospiraceae</taxon>
        <taxon>Oscillospiraceae incertae sedis</taxon>
    </lineage>
</organism>
<dbReference type="Gene3D" id="3.40.50.300">
    <property type="entry name" value="P-loop containing nucleotide triphosphate hydrolases"/>
    <property type="match status" value="1"/>
</dbReference>
<dbReference type="AlphaFoldDB" id="A0A412AWY3"/>
<dbReference type="EMBL" id="QRTC01000030">
    <property type="protein sequence ID" value="RGQ40201.1"/>
    <property type="molecule type" value="Genomic_DNA"/>
</dbReference>
<dbReference type="Pfam" id="PF13481">
    <property type="entry name" value="AAA_25"/>
    <property type="match status" value="1"/>
</dbReference>
<dbReference type="SUPFAM" id="SSF57783">
    <property type="entry name" value="Zinc beta-ribbon"/>
    <property type="match status" value="1"/>
</dbReference>
<reference evidence="1 2" key="1">
    <citation type="submission" date="2018-08" db="EMBL/GenBank/DDBJ databases">
        <title>A genome reference for cultivated species of the human gut microbiota.</title>
        <authorList>
            <person name="Zou Y."/>
            <person name="Xue W."/>
            <person name="Luo G."/>
        </authorList>
    </citation>
    <scope>NUCLEOTIDE SEQUENCE [LARGE SCALE GENOMIC DNA]</scope>
    <source>
        <strain evidence="1 2">AF28-26</strain>
    </source>
</reference>
<evidence type="ECO:0000313" key="2">
    <source>
        <dbReference type="Proteomes" id="UP000284751"/>
    </source>
</evidence>